<dbReference type="InterPro" id="IPR000878">
    <property type="entry name" value="4pyrrol_Mease"/>
</dbReference>
<sequence>MIHVIGIGLEGASGLSESVLNLVIGATVLVGSDRHLSYFPEHSATQLTLGDLTETIVAIRQQLIRWEVENKQSSNNYIVILVSGDPLFFGLGHLLIAEFSPEKLTFHPHISSIQLAFNRIKTPWQDTKILRTQSPGMETLIQALKQGVEKIAILTDTIYNPQAIAQLIGSLDLPNCYQFWVCENLGGKDERVQQWDIKILKNQVFSPLNIVILLRQSRSEIEPLDLSKIPTFGIPDQLFLSYSDRPELMTKREVRSLVLGELRLQPKQTIWDIGAGMGSVSIEIARLFPDSTIYAIEKTAVGTSLIEQNRQRFQVNNMVSIHGEAPDILHHLRSPHRIFMGGFGKNLSEILGICSIRLSPGGVIVLALETIEHLNTALNWLEQRKRIEGSWSYRILNIQLSHSVPINHLTRFSPFNPVTLLTITHHSLFA</sequence>
<comment type="catalytic activity">
    <reaction evidence="1">
        <text>guanosine(46) in tRNA + S-adenosyl-L-methionine = N(7)-methylguanosine(46) in tRNA + S-adenosyl-L-homocysteine</text>
        <dbReference type="Rhea" id="RHEA:42708"/>
        <dbReference type="Rhea" id="RHEA-COMP:10188"/>
        <dbReference type="Rhea" id="RHEA-COMP:10189"/>
        <dbReference type="ChEBI" id="CHEBI:57856"/>
        <dbReference type="ChEBI" id="CHEBI:59789"/>
        <dbReference type="ChEBI" id="CHEBI:74269"/>
        <dbReference type="ChEBI" id="CHEBI:74480"/>
        <dbReference type="EC" id="2.1.1.33"/>
    </reaction>
</comment>
<dbReference type="PATRIC" id="fig|388467.6.peg.4267"/>
<evidence type="ECO:0000256" key="9">
    <source>
        <dbReference type="ARBA" id="ARBA00022694"/>
    </source>
</evidence>
<dbReference type="PANTHER" id="PTHR43182:SF1">
    <property type="entry name" value="COBALT-PRECORRIN-7 C(5)-METHYLTRANSFERASE"/>
    <property type="match status" value="1"/>
</dbReference>
<gene>
    <name evidence="11" type="primary">cobL</name>
    <name evidence="11" type="ORF">A19Y_4329</name>
</gene>
<dbReference type="InterPro" id="IPR006365">
    <property type="entry name" value="Cbl_synth_CobL"/>
</dbReference>
<evidence type="ECO:0000256" key="7">
    <source>
        <dbReference type="ARBA" id="ARBA00022679"/>
    </source>
</evidence>
<dbReference type="InterPro" id="IPR050714">
    <property type="entry name" value="Cobalamin_biosynth_MTase"/>
</dbReference>
<dbReference type="InterPro" id="IPR014008">
    <property type="entry name" value="Cbl_synth_MTase_CbiT"/>
</dbReference>
<dbReference type="InterPro" id="IPR012818">
    <property type="entry name" value="CbiE"/>
</dbReference>
<comment type="pathway">
    <text evidence="3">Cofactor biosynthesis; adenosylcobalamin biosynthesis.</text>
</comment>
<dbReference type="RefSeq" id="WP_042156565.1">
    <property type="nucleotide sequence ID" value="NZ_CM002803.1"/>
</dbReference>
<dbReference type="GO" id="GO:0009236">
    <property type="term" value="P:cobalamin biosynthetic process"/>
    <property type="evidence" value="ECO:0007669"/>
    <property type="project" value="UniProtKB-UniPathway"/>
</dbReference>
<dbReference type="Pfam" id="PF00590">
    <property type="entry name" value="TP_methylase"/>
    <property type="match status" value="1"/>
</dbReference>
<keyword evidence="5" id="KW-0169">Cobalamin biosynthesis</keyword>
<dbReference type="HOGENOM" id="CLU_031955_1_2_3"/>
<dbReference type="eggNOG" id="COG2242">
    <property type="taxonomic scope" value="Bacteria"/>
</dbReference>
<evidence type="ECO:0000313" key="12">
    <source>
        <dbReference type="Proteomes" id="UP000027395"/>
    </source>
</evidence>
<keyword evidence="9" id="KW-0819">tRNA processing</keyword>
<dbReference type="PIRSF" id="PIRSF036428">
    <property type="entry name" value="CobL"/>
    <property type="match status" value="1"/>
</dbReference>
<organism evidence="11 12">
    <name type="scientific">Planktothrix agardhii (strain NIVA-CYA 126/8)</name>
    <dbReference type="NCBI Taxonomy" id="388467"/>
    <lineage>
        <taxon>Bacteria</taxon>
        <taxon>Bacillati</taxon>
        <taxon>Cyanobacteriota</taxon>
        <taxon>Cyanophyceae</taxon>
        <taxon>Oscillatoriophycideae</taxon>
        <taxon>Oscillatoriales</taxon>
        <taxon>Microcoleaceae</taxon>
        <taxon>Planktothrix</taxon>
    </lineage>
</organism>
<dbReference type="eggNOG" id="COG2241">
    <property type="taxonomic scope" value="Bacteria"/>
</dbReference>
<accession>A0A073CLI5</accession>
<evidence type="ECO:0000256" key="3">
    <source>
        <dbReference type="ARBA" id="ARBA00004953"/>
    </source>
</evidence>
<proteinExistence type="predicted"/>
<keyword evidence="8" id="KW-0949">S-adenosyl-L-methionine</keyword>
<dbReference type="InterPro" id="IPR035996">
    <property type="entry name" value="4pyrrol_Methylase_sf"/>
</dbReference>
<keyword evidence="12" id="KW-1185">Reference proteome</keyword>
<dbReference type="Pfam" id="PF02390">
    <property type="entry name" value="Methyltransf_4"/>
    <property type="match status" value="1"/>
</dbReference>
<dbReference type="NCBIfam" id="TIGR02467">
    <property type="entry name" value="CbiE"/>
    <property type="match status" value="1"/>
</dbReference>
<dbReference type="NCBIfam" id="TIGR02469">
    <property type="entry name" value="CbiT"/>
    <property type="match status" value="1"/>
</dbReference>
<evidence type="ECO:0000256" key="2">
    <source>
        <dbReference type="ARBA" id="ARBA00003015"/>
    </source>
</evidence>
<dbReference type="GeneID" id="77290370"/>
<dbReference type="Gene3D" id="3.30.950.10">
    <property type="entry name" value="Methyltransferase, Cobalt-precorrin-4 Transmethylase, Domain 2"/>
    <property type="match status" value="1"/>
</dbReference>
<protein>
    <recommendedName>
        <fullName evidence="4">tRNA (guanine(46)-N(7))-methyltransferase</fullName>
        <ecNumber evidence="4">2.1.1.33</ecNumber>
    </recommendedName>
</protein>
<dbReference type="Proteomes" id="UP000027395">
    <property type="component" value="Chromosome"/>
</dbReference>
<evidence type="ECO:0000256" key="6">
    <source>
        <dbReference type="ARBA" id="ARBA00022603"/>
    </source>
</evidence>
<dbReference type="SUPFAM" id="SSF53790">
    <property type="entry name" value="Tetrapyrrole methylase"/>
    <property type="match status" value="1"/>
</dbReference>
<keyword evidence="6 11" id="KW-0489">Methyltransferase</keyword>
<dbReference type="InterPro" id="IPR014777">
    <property type="entry name" value="4pyrrole_Mease_sub1"/>
</dbReference>
<dbReference type="Gene3D" id="3.40.1010.10">
    <property type="entry name" value="Cobalt-precorrin-4 Transmethylase, Domain 1"/>
    <property type="match status" value="1"/>
</dbReference>
<evidence type="ECO:0000313" key="11">
    <source>
        <dbReference type="EMBL" id="KEI69006.1"/>
    </source>
</evidence>
<evidence type="ECO:0000256" key="1">
    <source>
        <dbReference type="ARBA" id="ARBA00000142"/>
    </source>
</evidence>
<dbReference type="SUPFAM" id="SSF53335">
    <property type="entry name" value="S-adenosyl-L-methionine-dependent methyltransferases"/>
    <property type="match status" value="1"/>
</dbReference>
<reference evidence="11 12" key="1">
    <citation type="journal article" date="2014" name="Appl. Environ. Microbiol.">
        <title>Elucidation of insertion elements encoded on plasmids and in vitro construction of shuttle vectors from the toxic cyanobacterium Planktothrix.</title>
        <authorList>
            <person name="Christiansen G."/>
            <person name="Goesmann A."/>
            <person name="Kurmayer R."/>
        </authorList>
    </citation>
    <scope>NUCLEOTIDE SEQUENCE [LARGE SCALE GENOMIC DNA]</scope>
    <source>
        <strain evidence="11 12">NIVA-CYA 126/8</strain>
    </source>
</reference>
<evidence type="ECO:0000256" key="5">
    <source>
        <dbReference type="ARBA" id="ARBA00022573"/>
    </source>
</evidence>
<dbReference type="STRING" id="388467.A19Y_4329"/>
<dbReference type="AlphaFoldDB" id="A0A073CLI5"/>
<dbReference type="InterPro" id="IPR014776">
    <property type="entry name" value="4pyrrole_Mease_sub2"/>
</dbReference>
<dbReference type="InterPro" id="IPR029063">
    <property type="entry name" value="SAM-dependent_MTases_sf"/>
</dbReference>
<name>A0A073CLI5_PLAA1</name>
<dbReference type="EMBL" id="CM002803">
    <property type="protein sequence ID" value="KEI69006.1"/>
    <property type="molecule type" value="Genomic_DNA"/>
</dbReference>
<dbReference type="UniPathway" id="UPA00148"/>
<evidence type="ECO:0000256" key="4">
    <source>
        <dbReference type="ARBA" id="ARBA00011977"/>
    </source>
</evidence>
<dbReference type="PANTHER" id="PTHR43182">
    <property type="entry name" value="COBALT-PRECORRIN-6B C(15)-METHYLTRANSFERASE (DECARBOXYLATING)"/>
    <property type="match status" value="1"/>
</dbReference>
<evidence type="ECO:0000256" key="8">
    <source>
        <dbReference type="ARBA" id="ARBA00022691"/>
    </source>
</evidence>
<dbReference type="EC" id="2.1.1.33" evidence="4"/>
<dbReference type="CDD" id="cd02440">
    <property type="entry name" value="AdoMet_MTases"/>
    <property type="match status" value="1"/>
</dbReference>
<keyword evidence="7 11" id="KW-0808">Transferase</keyword>
<dbReference type="GO" id="GO:0008276">
    <property type="term" value="F:protein methyltransferase activity"/>
    <property type="evidence" value="ECO:0007669"/>
    <property type="project" value="InterPro"/>
</dbReference>
<feature type="domain" description="Tetrapyrrole methylase" evidence="10">
    <location>
        <begin position="1"/>
        <end position="198"/>
    </location>
</feature>
<dbReference type="InterPro" id="IPR003358">
    <property type="entry name" value="tRNA_(Gua-N-7)_MeTrfase_Trmb"/>
</dbReference>
<dbReference type="Gene3D" id="3.40.50.150">
    <property type="entry name" value="Vaccinia Virus protein VP39"/>
    <property type="match status" value="1"/>
</dbReference>
<dbReference type="CDD" id="cd11644">
    <property type="entry name" value="Precorrin-6Y-MT"/>
    <property type="match status" value="1"/>
</dbReference>
<evidence type="ECO:0000259" key="10">
    <source>
        <dbReference type="Pfam" id="PF00590"/>
    </source>
</evidence>
<comment type="function">
    <text evidence="2">Catalyzes the formation of N(7)-methylguanine at position 46 (m7G46) in tRNA.</text>
</comment>
<dbReference type="GO" id="GO:0008176">
    <property type="term" value="F:tRNA (guanine(46)-N7)-methyltransferase activity"/>
    <property type="evidence" value="ECO:0007669"/>
    <property type="project" value="UniProtKB-EC"/>
</dbReference>